<dbReference type="PROSITE" id="PS50110">
    <property type="entry name" value="RESPONSE_REGULATORY"/>
    <property type="match status" value="1"/>
</dbReference>
<dbReference type="Pfam" id="PF00072">
    <property type="entry name" value="Response_reg"/>
    <property type="match status" value="1"/>
</dbReference>
<evidence type="ECO:0000313" key="5">
    <source>
        <dbReference type="Proteomes" id="UP000290174"/>
    </source>
</evidence>
<evidence type="ECO:0000313" key="4">
    <source>
        <dbReference type="EMBL" id="RXG94026.1"/>
    </source>
</evidence>
<dbReference type="PANTHER" id="PTHR44591:SF21">
    <property type="entry name" value="TWO-COMPONENT RESPONSE REGULATOR"/>
    <property type="match status" value="1"/>
</dbReference>
<sequence>MGQAQPFRATALIVEDDVMQREMLCLLLEESGYQVIQCESAEDAERVLDKDAGALCLMLTDVQLAGSMSGVELAHVAKERNPKLDVVVTSGRPLKQPLPAGAKFWAKPWAPLDVLREAEIAQMS</sequence>
<dbReference type="GO" id="GO:0000160">
    <property type="term" value="P:phosphorelay signal transduction system"/>
    <property type="evidence" value="ECO:0007669"/>
    <property type="project" value="InterPro"/>
</dbReference>
<dbReference type="SMART" id="SM00448">
    <property type="entry name" value="REC"/>
    <property type="match status" value="1"/>
</dbReference>
<gene>
    <name evidence="4" type="ORF">EAS61_20450</name>
</gene>
<name>A0A4Q0QK91_9BRAD</name>
<organism evidence="4 5">
    <name type="scientific">Bradyrhizobium zhanjiangense</name>
    <dbReference type="NCBI Taxonomy" id="1325107"/>
    <lineage>
        <taxon>Bacteria</taxon>
        <taxon>Pseudomonadati</taxon>
        <taxon>Pseudomonadota</taxon>
        <taxon>Alphaproteobacteria</taxon>
        <taxon>Hyphomicrobiales</taxon>
        <taxon>Nitrobacteraceae</taxon>
        <taxon>Bradyrhizobium</taxon>
    </lineage>
</organism>
<comment type="caution">
    <text evidence="4">The sequence shown here is derived from an EMBL/GenBank/DDBJ whole genome shotgun (WGS) entry which is preliminary data.</text>
</comment>
<reference evidence="4 5" key="1">
    <citation type="submission" date="2018-11" db="EMBL/GenBank/DDBJ databases">
        <title>Bradyrhizobium sp. nov., isolated from effective nodules of peanut in China.</title>
        <authorList>
            <person name="Li Y."/>
        </authorList>
    </citation>
    <scope>NUCLEOTIDE SEQUENCE [LARGE SCALE GENOMIC DNA]</scope>
    <source>
        <strain evidence="4 5">CCBAU 51770</strain>
    </source>
</reference>
<dbReference type="InterPro" id="IPR050595">
    <property type="entry name" value="Bact_response_regulator"/>
</dbReference>
<evidence type="ECO:0000256" key="2">
    <source>
        <dbReference type="PROSITE-ProRule" id="PRU00169"/>
    </source>
</evidence>
<accession>A0A4Q0QK91</accession>
<feature type="modified residue" description="4-aspartylphosphate" evidence="2">
    <location>
        <position position="61"/>
    </location>
</feature>
<dbReference type="AlphaFoldDB" id="A0A4Q0QK91"/>
<keyword evidence="1 2" id="KW-0597">Phosphoprotein</keyword>
<dbReference type="InterPro" id="IPR011006">
    <property type="entry name" value="CheY-like_superfamily"/>
</dbReference>
<dbReference type="Gene3D" id="3.40.50.2300">
    <property type="match status" value="1"/>
</dbReference>
<proteinExistence type="predicted"/>
<evidence type="ECO:0000259" key="3">
    <source>
        <dbReference type="PROSITE" id="PS50110"/>
    </source>
</evidence>
<dbReference type="RefSeq" id="WP_128931506.1">
    <property type="nucleotide sequence ID" value="NZ_CP022221.1"/>
</dbReference>
<protein>
    <submittedName>
        <fullName evidence="4">Response regulator</fullName>
    </submittedName>
</protein>
<dbReference type="PANTHER" id="PTHR44591">
    <property type="entry name" value="STRESS RESPONSE REGULATOR PROTEIN 1"/>
    <property type="match status" value="1"/>
</dbReference>
<dbReference type="EMBL" id="RKMK01000019">
    <property type="protein sequence ID" value="RXG94026.1"/>
    <property type="molecule type" value="Genomic_DNA"/>
</dbReference>
<evidence type="ECO:0000256" key="1">
    <source>
        <dbReference type="ARBA" id="ARBA00022553"/>
    </source>
</evidence>
<dbReference type="SUPFAM" id="SSF52172">
    <property type="entry name" value="CheY-like"/>
    <property type="match status" value="1"/>
</dbReference>
<feature type="domain" description="Response regulatory" evidence="3">
    <location>
        <begin position="10"/>
        <end position="122"/>
    </location>
</feature>
<dbReference type="Proteomes" id="UP000290174">
    <property type="component" value="Unassembled WGS sequence"/>
</dbReference>
<dbReference type="InterPro" id="IPR001789">
    <property type="entry name" value="Sig_transdc_resp-reg_receiver"/>
</dbReference>